<name>A0A9J7ARP2_9PROT</name>
<dbReference type="PANTHER" id="PTHR43673">
    <property type="entry name" value="NAD(P)H NITROREDUCTASE YDGI-RELATED"/>
    <property type="match status" value="1"/>
</dbReference>
<comment type="similarity">
    <text evidence="2">Belongs to the nitroreductase family.</text>
</comment>
<dbReference type="InterPro" id="IPR000415">
    <property type="entry name" value="Nitroreductase-like"/>
</dbReference>
<gene>
    <name evidence="7" type="ORF">NUH88_01025</name>
</gene>
<keyword evidence="3" id="KW-0285">Flavoprotein</keyword>
<sequence length="236" mass="26754">MTDAPIIETGYENLNHVEEAVSQRRSVRAYLPDPVPEETVSRILSLAGRAPSGTNMQPWKVHVVTGAARERLCSEIVEAHREGAEHSGEYQYYPKEFFEPFKARRRAVGWALYGLLEITKGDFEKTKAQHARNFTFFDAPVGLIFTIHRGLEIGSWLDFGMFMENVMIIARSHGLETCPQAAFATYHKIIRSHLDLADEDVVVAGMALGKADWSKIENTLITERMALEDYVRFHRG</sequence>
<dbReference type="PANTHER" id="PTHR43673:SF2">
    <property type="entry name" value="NITROREDUCTASE"/>
    <property type="match status" value="1"/>
</dbReference>
<dbReference type="AlphaFoldDB" id="A0A9J7ARP2"/>
<protein>
    <submittedName>
        <fullName evidence="7">Nitroreductase</fullName>
    </submittedName>
</protein>
<proteinExistence type="inferred from homology"/>
<reference evidence="7" key="1">
    <citation type="submission" date="2022-08" db="EMBL/GenBank/DDBJ databases">
        <title>Nisaea acidiphila sp. nov., isolated from a marine algal debris and emended description of the genus Nisaea Urios et al. 2008.</title>
        <authorList>
            <person name="Kwon K."/>
        </authorList>
    </citation>
    <scope>NUCLEOTIDE SEQUENCE</scope>
    <source>
        <strain evidence="7">MEBiC11861</strain>
    </source>
</reference>
<dbReference type="KEGG" id="naci:NUH88_01025"/>
<comment type="cofactor">
    <cofactor evidence="1">
        <name>FMN</name>
        <dbReference type="ChEBI" id="CHEBI:58210"/>
    </cofactor>
</comment>
<evidence type="ECO:0000313" key="7">
    <source>
        <dbReference type="EMBL" id="UUX50283.1"/>
    </source>
</evidence>
<evidence type="ECO:0000256" key="1">
    <source>
        <dbReference type="ARBA" id="ARBA00001917"/>
    </source>
</evidence>
<dbReference type="GO" id="GO:0016491">
    <property type="term" value="F:oxidoreductase activity"/>
    <property type="evidence" value="ECO:0007669"/>
    <property type="project" value="UniProtKB-KW"/>
</dbReference>
<evidence type="ECO:0000256" key="2">
    <source>
        <dbReference type="ARBA" id="ARBA00007118"/>
    </source>
</evidence>
<evidence type="ECO:0000256" key="3">
    <source>
        <dbReference type="ARBA" id="ARBA00022630"/>
    </source>
</evidence>
<evidence type="ECO:0000256" key="5">
    <source>
        <dbReference type="ARBA" id="ARBA00023002"/>
    </source>
</evidence>
<evidence type="ECO:0000259" key="6">
    <source>
        <dbReference type="Pfam" id="PF00881"/>
    </source>
</evidence>
<dbReference type="Proteomes" id="UP001060336">
    <property type="component" value="Chromosome"/>
</dbReference>
<dbReference type="SUPFAM" id="SSF55469">
    <property type="entry name" value="FMN-dependent nitroreductase-like"/>
    <property type="match status" value="1"/>
</dbReference>
<dbReference type="InterPro" id="IPR029479">
    <property type="entry name" value="Nitroreductase"/>
</dbReference>
<keyword evidence="5" id="KW-0560">Oxidoreductase</keyword>
<dbReference type="Gene3D" id="3.40.109.10">
    <property type="entry name" value="NADH Oxidase"/>
    <property type="match status" value="1"/>
</dbReference>
<keyword evidence="8" id="KW-1185">Reference proteome</keyword>
<evidence type="ECO:0000256" key="4">
    <source>
        <dbReference type="ARBA" id="ARBA00022643"/>
    </source>
</evidence>
<accession>A0A9J7ARP2</accession>
<dbReference type="CDD" id="cd02136">
    <property type="entry name" value="PnbA_NfnB-like"/>
    <property type="match status" value="1"/>
</dbReference>
<organism evidence="7 8">
    <name type="scientific">Nisaea acidiphila</name>
    <dbReference type="NCBI Taxonomy" id="1862145"/>
    <lineage>
        <taxon>Bacteria</taxon>
        <taxon>Pseudomonadati</taxon>
        <taxon>Pseudomonadota</taxon>
        <taxon>Alphaproteobacteria</taxon>
        <taxon>Rhodospirillales</taxon>
        <taxon>Thalassobaculaceae</taxon>
        <taxon>Nisaea</taxon>
    </lineage>
</organism>
<dbReference type="EMBL" id="CP102480">
    <property type="protein sequence ID" value="UUX50283.1"/>
    <property type="molecule type" value="Genomic_DNA"/>
</dbReference>
<dbReference type="RefSeq" id="WP_257769411.1">
    <property type="nucleotide sequence ID" value="NZ_CP102480.1"/>
</dbReference>
<dbReference type="Pfam" id="PF00881">
    <property type="entry name" value="Nitroreductase"/>
    <property type="match status" value="1"/>
</dbReference>
<feature type="domain" description="Nitroreductase" evidence="6">
    <location>
        <begin position="22"/>
        <end position="210"/>
    </location>
</feature>
<evidence type="ECO:0000313" key="8">
    <source>
        <dbReference type="Proteomes" id="UP001060336"/>
    </source>
</evidence>
<keyword evidence="4" id="KW-0288">FMN</keyword>